<gene>
    <name evidence="1" type="ORF">K4L44_09670</name>
</gene>
<accession>A0AC61NF99</accession>
<evidence type="ECO:0000313" key="1">
    <source>
        <dbReference type="EMBL" id="QZE12855.1"/>
    </source>
</evidence>
<reference evidence="1" key="1">
    <citation type="submission" date="2021-08" db="EMBL/GenBank/DDBJ databases">
        <title>Novel anaerobic bacterium isolated from sea squirt in East Sea, Republic of Korea.</title>
        <authorList>
            <person name="Nguyen T.H."/>
            <person name="Li Z."/>
            <person name="Lee Y.-J."/>
            <person name="Ko J."/>
            <person name="Kim S.-G."/>
        </authorList>
    </citation>
    <scope>NUCLEOTIDE SEQUENCE</scope>
    <source>
        <strain evidence="1">KCTC 25031</strain>
    </source>
</reference>
<evidence type="ECO:0000313" key="2">
    <source>
        <dbReference type="Proteomes" id="UP000826212"/>
    </source>
</evidence>
<dbReference type="Proteomes" id="UP000826212">
    <property type="component" value="Chromosome"/>
</dbReference>
<sequence length="102" mass="11869">MAKKIDVQEEMVNEIIEHVAQVMENTVGYQEVAPLIDAIIKITEEKRDEQLIFNTIATHLSLKKDDIRVEQVYTIISLNPLTQTYHPFQNDKLEALKREMES</sequence>
<name>A0AC61NF99_9BACT</name>
<proteinExistence type="predicted"/>
<organism evidence="1 2">
    <name type="scientific">Halosquirtibacter laminarini</name>
    <dbReference type="NCBI Taxonomy" id="3374600"/>
    <lineage>
        <taxon>Bacteria</taxon>
        <taxon>Pseudomonadati</taxon>
        <taxon>Bacteroidota</taxon>
        <taxon>Bacteroidia</taxon>
        <taxon>Marinilabiliales</taxon>
        <taxon>Prolixibacteraceae</taxon>
        <taxon>Halosquirtibacter</taxon>
    </lineage>
</organism>
<dbReference type="EMBL" id="CP081303">
    <property type="protein sequence ID" value="QZE12855.1"/>
    <property type="molecule type" value="Genomic_DNA"/>
</dbReference>
<protein>
    <submittedName>
        <fullName evidence="1">Uncharacterized protein</fullName>
    </submittedName>
</protein>
<keyword evidence="2" id="KW-1185">Reference proteome</keyword>